<sequence length="155" mass="17175">MKVLAIIIFCSCLIVGAGVWVFYPTSVQSEMKTFRILSQSEFSSLRKDALEFAHQFEVKGVEINAGDSNSSSFEIYCKGVPVLLVINGPILLTSHVMMGADSRAPDVARFRMDVYQRLEPEGKPGVAGPVPVQIGKLEKFLLKHRDGIDVEKQCR</sequence>
<organism evidence="1 2">
    <name type="scientific">Stenotrophomonas maltophilia</name>
    <name type="common">Pseudomonas maltophilia</name>
    <name type="synonym">Xanthomonas maltophilia</name>
    <dbReference type="NCBI Taxonomy" id="40324"/>
    <lineage>
        <taxon>Bacteria</taxon>
        <taxon>Pseudomonadati</taxon>
        <taxon>Pseudomonadota</taxon>
        <taxon>Gammaproteobacteria</taxon>
        <taxon>Lysobacterales</taxon>
        <taxon>Lysobacteraceae</taxon>
        <taxon>Stenotrophomonas</taxon>
        <taxon>Stenotrophomonas maltophilia group</taxon>
    </lineage>
</organism>
<name>A0A2J0UCN7_STEMA</name>
<dbReference type="Proteomes" id="UP000230167">
    <property type="component" value="Unassembled WGS sequence"/>
</dbReference>
<evidence type="ECO:0000313" key="2">
    <source>
        <dbReference type="Proteomes" id="UP000230167"/>
    </source>
</evidence>
<comment type="caution">
    <text evidence="1">The sequence shown here is derived from an EMBL/GenBank/DDBJ whole genome shotgun (WGS) entry which is preliminary data.</text>
</comment>
<reference evidence="1 2" key="1">
    <citation type="journal article" date="2017" name="Front. Microbiol.">
        <title>Double-Face Meets the Bacterial World: The Opportunistic Pathogen Stenotrophomonas maltophilia.</title>
        <authorList>
            <person name="Lira F."/>
            <person name="Berg G."/>
            <person name="Martinez J.L."/>
        </authorList>
    </citation>
    <scope>NUCLEOTIDE SEQUENCE [LARGE SCALE GENOMIC DNA]</scope>
    <source>
        <strain evidence="1 2">EA1</strain>
    </source>
</reference>
<evidence type="ECO:0000313" key="1">
    <source>
        <dbReference type="EMBL" id="PJL31208.1"/>
    </source>
</evidence>
<dbReference type="RefSeq" id="WP_100439991.1">
    <property type="nucleotide sequence ID" value="NZ_CBCPIZ010000012.1"/>
</dbReference>
<protein>
    <submittedName>
        <fullName evidence="1">Uncharacterized protein</fullName>
    </submittedName>
</protein>
<dbReference type="EMBL" id="NEQV01000002">
    <property type="protein sequence ID" value="PJL31208.1"/>
    <property type="molecule type" value="Genomic_DNA"/>
</dbReference>
<proteinExistence type="predicted"/>
<dbReference type="AlphaFoldDB" id="A0A2J0UCN7"/>
<accession>A0A2J0UCN7</accession>
<gene>
    <name evidence="1" type="ORF">B9Y64_06375</name>
</gene>
<dbReference type="OrthoDB" id="6044551at2"/>